<dbReference type="Proteomes" id="UP000653565">
    <property type="component" value="Unassembled WGS sequence"/>
</dbReference>
<dbReference type="PANTHER" id="PTHR39142">
    <property type="entry name" value="MID1P"/>
    <property type="match status" value="1"/>
</dbReference>
<feature type="region of interest" description="Disordered" evidence="1">
    <location>
        <begin position="522"/>
        <end position="549"/>
    </location>
</feature>
<keyword evidence="3" id="KW-1185">Reference proteome</keyword>
<dbReference type="Pfam" id="PF12929">
    <property type="entry name" value="Mid1"/>
    <property type="match status" value="1"/>
</dbReference>
<dbReference type="PANTHER" id="PTHR39142:SF1">
    <property type="entry name" value="AEL197CP"/>
    <property type="match status" value="1"/>
</dbReference>
<evidence type="ECO:0000256" key="1">
    <source>
        <dbReference type="SAM" id="MobiDB-lite"/>
    </source>
</evidence>
<feature type="region of interest" description="Disordered" evidence="1">
    <location>
        <begin position="132"/>
        <end position="160"/>
    </location>
</feature>
<accession>A0A8H4H380</accession>
<evidence type="ECO:0000313" key="3">
    <source>
        <dbReference type="Proteomes" id="UP000653565"/>
    </source>
</evidence>
<proteinExistence type="predicted"/>
<organism evidence="2 3">
    <name type="scientific">Aspergillus fumigatiaffinis</name>
    <dbReference type="NCBI Taxonomy" id="340414"/>
    <lineage>
        <taxon>Eukaryota</taxon>
        <taxon>Fungi</taxon>
        <taxon>Dikarya</taxon>
        <taxon>Ascomycota</taxon>
        <taxon>Pezizomycotina</taxon>
        <taxon>Eurotiomycetes</taxon>
        <taxon>Eurotiomycetidae</taxon>
        <taxon>Eurotiales</taxon>
        <taxon>Aspergillaceae</taxon>
        <taxon>Aspergillus</taxon>
        <taxon>Aspergillus subgen. Fumigati</taxon>
    </lineage>
</organism>
<evidence type="ECO:0008006" key="4">
    <source>
        <dbReference type="Google" id="ProtNLM"/>
    </source>
</evidence>
<dbReference type="AlphaFoldDB" id="A0A8H4H380"/>
<feature type="compositionally biased region" description="Polar residues" evidence="1">
    <location>
        <begin position="146"/>
        <end position="155"/>
    </location>
</feature>
<dbReference type="EMBL" id="JAAAPX010000072">
    <property type="protein sequence ID" value="KAF4234097.1"/>
    <property type="molecule type" value="Genomic_DNA"/>
</dbReference>
<dbReference type="GO" id="GO:0098703">
    <property type="term" value="P:calcium ion import across plasma membrane"/>
    <property type="evidence" value="ECO:0007669"/>
    <property type="project" value="InterPro"/>
</dbReference>
<name>A0A8H4H380_9EURO</name>
<dbReference type="OrthoDB" id="29879at2759"/>
<gene>
    <name evidence="2" type="ORF">CNMCM6805_008903</name>
</gene>
<reference evidence="2" key="1">
    <citation type="journal article" date="2020" name="bioRxiv">
        <title>Genomic and phenotypic heterogeneity of clinical isolates of the human pathogens Aspergillus fumigatus, Aspergillus lentulus and Aspergillus fumigatiaffinis.</title>
        <authorList>
            <person name="dos Santos R.A.C."/>
            <person name="Steenwyk J.L."/>
            <person name="Rivero-Menendez O."/>
            <person name="Mead M.E."/>
            <person name="Silva L.P."/>
            <person name="Bastos R.W."/>
            <person name="Alastruey-Izquierdo A."/>
            <person name="Goldman G.H."/>
            <person name="Rokas A."/>
        </authorList>
    </citation>
    <scope>NUCLEOTIDE SEQUENCE</scope>
    <source>
        <strain evidence="2">CNM-CM6805</strain>
    </source>
</reference>
<comment type="caution">
    <text evidence="2">The sequence shown here is derived from an EMBL/GenBank/DDBJ whole genome shotgun (WGS) entry which is preliminary data.</text>
</comment>
<dbReference type="InterPro" id="IPR024338">
    <property type="entry name" value="MID1/Yam8"/>
</dbReference>
<dbReference type="GO" id="GO:0005262">
    <property type="term" value="F:calcium channel activity"/>
    <property type="evidence" value="ECO:0007669"/>
    <property type="project" value="InterPro"/>
</dbReference>
<evidence type="ECO:0000313" key="2">
    <source>
        <dbReference type="EMBL" id="KAF4234097.1"/>
    </source>
</evidence>
<sequence length="642" mass="69921">MQLSMRTDFSSMHYVSAAYFGALILLYGPIFLVKPCLALDPPSDSALLISSNDTNAILHDIAEQFTFPHGSYNGLEVQDTVSENGETRGLDLVRRVPPGVSSLGNNQFKTSGIKLGETQWWYFPKESVNGKKSNVTSGLPERISVDGTSQQTVSSDELRKRDGDIVKRSTSVYLSLTMCSKPEINNTNGTIPDSVPSLPELNLYVSTSESLQKPGPGQDSSKQEVFTADEGYVGASVQADGDVFIGVAVQNSTAYTGGYTYEIAASIDAYFHSVVDEPFLHFVDADIHAALLTTDNLTLSEEGSENYQQWMNLTPPFTMFAHNVNDTAISGLQRSYCALEQLAQIREGDHGVEGGMTNRGLGKKPKEQFYITGLNRTSNYSGILAMDGNSTNSGNGIVGGGGKVWKPMYFATKSDDNCAVLFNLTFCSEVAYAVPSNPDLGIAQLGAKYDKYAESLYKNFSYSLDQIQCNATNETSFSLAVSCNDCADAYKQWLCAVTIPRCADFSSNGVFLQVRNAGQQFINGSSLSPTDPRRRDPAQNKSRNSMVDDQIRPGPYKEILPCQDICYSLVKRCPAALGFSCPQGTRLNSAYGQRGSSSEITCSYPGAAYDLNAGRTLREPLGWLLLATGSFWFSFWALRVDA</sequence>
<protein>
    <recommendedName>
        <fullName evidence="4">Calcium channel subunit Mid1</fullName>
    </recommendedName>
</protein>
<reference evidence="2" key="2">
    <citation type="submission" date="2020-04" db="EMBL/GenBank/DDBJ databases">
        <authorList>
            <person name="Santos R.A.C."/>
            <person name="Steenwyk J.L."/>
            <person name="Rivero-Menendez O."/>
            <person name="Mead M.E."/>
            <person name="Silva L.P."/>
            <person name="Bastos R.W."/>
            <person name="Alastruey-Izquierdo A."/>
            <person name="Goldman G.H."/>
            <person name="Rokas A."/>
        </authorList>
    </citation>
    <scope>NUCLEOTIDE SEQUENCE</scope>
    <source>
        <strain evidence="2">CNM-CM6805</strain>
    </source>
</reference>